<feature type="region of interest" description="Disordered" evidence="1">
    <location>
        <begin position="1"/>
        <end position="23"/>
    </location>
</feature>
<organism evidence="2 3">
    <name type="scientific">Salipiger marinus</name>
    <dbReference type="NCBI Taxonomy" id="555512"/>
    <lineage>
        <taxon>Bacteria</taxon>
        <taxon>Pseudomonadati</taxon>
        <taxon>Pseudomonadota</taxon>
        <taxon>Alphaproteobacteria</taxon>
        <taxon>Rhodobacterales</taxon>
        <taxon>Roseobacteraceae</taxon>
        <taxon>Salipiger</taxon>
    </lineage>
</organism>
<feature type="compositionally biased region" description="Low complexity" evidence="1">
    <location>
        <begin position="7"/>
        <end position="23"/>
    </location>
</feature>
<evidence type="ECO:0000256" key="1">
    <source>
        <dbReference type="SAM" id="MobiDB-lite"/>
    </source>
</evidence>
<dbReference type="EMBL" id="FNEJ01000008">
    <property type="protein sequence ID" value="SDI70505.1"/>
    <property type="molecule type" value="Genomic_DNA"/>
</dbReference>
<keyword evidence="3" id="KW-1185">Reference proteome</keyword>
<dbReference type="AlphaFoldDB" id="A0A1G8MRR1"/>
<dbReference type="STRING" id="555512.SAMN04487993_1008222"/>
<evidence type="ECO:0000313" key="3">
    <source>
        <dbReference type="Proteomes" id="UP000199093"/>
    </source>
</evidence>
<reference evidence="2 3" key="1">
    <citation type="submission" date="2016-10" db="EMBL/GenBank/DDBJ databases">
        <authorList>
            <person name="de Groot N.N."/>
        </authorList>
    </citation>
    <scope>NUCLEOTIDE SEQUENCE [LARGE SCALE GENOMIC DNA]</scope>
    <source>
        <strain evidence="2 3">DSM 26424</strain>
    </source>
</reference>
<accession>A0A1G8MRR1</accession>
<gene>
    <name evidence="2" type="ORF">SAMN04487993_1008222</name>
</gene>
<dbReference type="RefSeq" id="WP_089847015.1">
    <property type="nucleotide sequence ID" value="NZ_FNEJ01000008.1"/>
</dbReference>
<dbReference type="Proteomes" id="UP000199093">
    <property type="component" value="Unassembled WGS sequence"/>
</dbReference>
<evidence type="ECO:0000313" key="2">
    <source>
        <dbReference type="EMBL" id="SDI70505.1"/>
    </source>
</evidence>
<proteinExistence type="predicted"/>
<name>A0A1G8MRR1_9RHOB</name>
<dbReference type="OrthoDB" id="7223544at2"/>
<protein>
    <submittedName>
        <fullName evidence="2">Uncharacterized protein</fullName>
    </submittedName>
</protein>
<sequence>MKRRQQMRAQRARAGSQGSARSAPFPLPVGGLFVEARNSEVRGSFAAVLENWRSTGLSVETRPQVAYVSGATQVRQRIPFELSASPSYIEVFAEHVEAGGNEIVRALGPDATPAFISGQAIIADGQGAPLRFTGEAFEPSTFTTSDDSDPETFDGVLAHHDRLIFWRRGQSLDFYYGGVGAVMGELARFPLSRLGSVTGTIAEILSLTVDAGHGMNDTLCILTTTGMMVLYEGLDPGDAGDWRQVSRVKAAPPVPGRPLTQVGSDLWMISTSGLVSVTDALRRGVSALVGEVSRPISDAILKHVQKGGEWQLHTAADGSQIIINHSLEGVARQWIYHVESGSWATADYPAACWHNLRGKTEFTHIEDGRLGQLDRAALGSEEITALWHSSWFRLPTAQGLATVTPHILAKGPLTVRLAVLTDHDTTQVDLNEAWQTVTLQPDNPGDGAEVIALNELIAMDAVGSVFQLRMEVTARWAEIVGMDVTLQ</sequence>